<reference evidence="3" key="1">
    <citation type="submission" date="2010-12" db="EMBL/GenBank/DDBJ databases">
        <title>Genome sequence of Pantoea ananatis AJ13355.</title>
        <authorList>
            <person name="Hara Y."/>
        </authorList>
    </citation>
    <scope>NUCLEOTIDE SEQUENCE</scope>
    <source>
        <strain evidence="3">AJ13355</strain>
    </source>
</reference>
<dbReference type="KEGG" id="paj:PAJ_2499"/>
<evidence type="ECO:0000259" key="1">
    <source>
        <dbReference type="Pfam" id="PF03167"/>
    </source>
</evidence>
<sequence>MERETLCFPLPGRPGPEAVSETCTSLLDPFLREERLAAVTAPHVAALNRWVSGQRQAGVELPWFDPADGGTGAGLLVLLQSPARSSPSPRFVSRDNPGPAQQNLGRFLAEAGIARRESVLWNTVPWVSEGPQKRPSAADIRSGCAWLEDVLAHLPALRVVVLAGAVAAQARGTVSHLRPGVTVLTMPHPSPLSLCTSPAVPQNIRRVLCEARAVLAG</sequence>
<dbReference type="EMBL" id="AP012032">
    <property type="protein sequence ID" value="BAK12579.1"/>
    <property type="molecule type" value="Genomic_DNA"/>
</dbReference>
<evidence type="ECO:0000313" key="4">
    <source>
        <dbReference type="Proteomes" id="UP000006690"/>
    </source>
</evidence>
<feature type="domain" description="Uracil-DNA glycosylase-like" evidence="1">
    <location>
        <begin position="98"/>
        <end position="207"/>
    </location>
</feature>
<dbReference type="KEGG" id="paj:PAJ_0933"/>
<protein>
    <submittedName>
        <fullName evidence="3">Uracil-DNA glycosylase family protein</fullName>
    </submittedName>
</protein>
<proteinExistence type="predicted"/>
<dbReference type="HOGENOM" id="CLU_094930_0_0_6"/>
<dbReference type="AlphaFoldDB" id="A0A0H3L6V8"/>
<gene>
    <name evidence="2" type="ordered locus">PAJ_0933</name>
    <name evidence="3" type="ordered locus">PAJ_2499</name>
</gene>
<dbReference type="InterPro" id="IPR036895">
    <property type="entry name" value="Uracil-DNA_glycosylase-like_sf"/>
</dbReference>
<dbReference type="Gene3D" id="3.40.470.10">
    <property type="entry name" value="Uracil-DNA glycosylase-like domain"/>
    <property type="match status" value="1"/>
</dbReference>
<dbReference type="eggNOG" id="COG1573">
    <property type="taxonomic scope" value="Bacteria"/>
</dbReference>
<accession>A0A0H3L6V8</accession>
<dbReference type="InterPro" id="IPR005122">
    <property type="entry name" value="Uracil-DNA_glycosylase-like"/>
</dbReference>
<dbReference type="PATRIC" id="fig|932677.3.peg.1069"/>
<organism evidence="3 4">
    <name type="scientific">Pantoea ananatis (strain AJ13355)</name>
    <dbReference type="NCBI Taxonomy" id="932677"/>
    <lineage>
        <taxon>Bacteria</taxon>
        <taxon>Pseudomonadati</taxon>
        <taxon>Pseudomonadota</taxon>
        <taxon>Gammaproteobacteria</taxon>
        <taxon>Enterobacterales</taxon>
        <taxon>Erwiniaceae</taxon>
        <taxon>Pantoea</taxon>
    </lineage>
</organism>
<dbReference type="EMBL" id="AP012032">
    <property type="protein sequence ID" value="BAK11013.1"/>
    <property type="molecule type" value="Genomic_DNA"/>
</dbReference>
<name>A0A0H3L6V8_PANAA</name>
<reference evidence="4" key="2">
    <citation type="journal article" date="2012" name="Appl. Microbiol. Biotechnol.">
        <title>The complete genome sequence of Pantoea ananatis AJ13355, an organism with great biotechnological potential.</title>
        <authorList>
            <person name="Hara Y."/>
            <person name="Kadotani N."/>
            <person name="Izui H."/>
            <person name="Katashkina J.I."/>
            <person name="Kuvaeva T.M."/>
            <person name="Andreeva I.G."/>
            <person name="Golubeva L.I."/>
            <person name="Malko D.B."/>
            <person name="Makeev V.J."/>
            <person name="Mashko S.V."/>
            <person name="Kozlov Y.I."/>
        </authorList>
    </citation>
    <scope>NUCLEOTIDE SEQUENCE [LARGE SCALE GENOMIC DNA]</scope>
    <source>
        <strain evidence="4">AJ13355</strain>
    </source>
</reference>
<dbReference type="Proteomes" id="UP000006690">
    <property type="component" value="Chromosome"/>
</dbReference>
<dbReference type="SUPFAM" id="SSF52141">
    <property type="entry name" value="Uracil-DNA glycosylase-like"/>
    <property type="match status" value="1"/>
</dbReference>
<evidence type="ECO:0000313" key="2">
    <source>
        <dbReference type="EMBL" id="BAK11013.1"/>
    </source>
</evidence>
<evidence type="ECO:0000313" key="3">
    <source>
        <dbReference type="EMBL" id="BAK12579.1"/>
    </source>
</evidence>
<dbReference type="Pfam" id="PF03167">
    <property type="entry name" value="UDG"/>
    <property type="match status" value="1"/>
</dbReference>